<dbReference type="Pfam" id="PF06985">
    <property type="entry name" value="HET"/>
    <property type="match status" value="1"/>
</dbReference>
<evidence type="ECO:0000259" key="1">
    <source>
        <dbReference type="PROSITE" id="PS00028"/>
    </source>
</evidence>
<dbReference type="PANTHER" id="PTHR33112:SF10">
    <property type="entry name" value="TOL"/>
    <property type="match status" value="1"/>
</dbReference>
<feature type="domain" description="C2H2-type" evidence="1">
    <location>
        <begin position="22"/>
        <end position="44"/>
    </location>
</feature>
<proteinExistence type="predicted"/>
<organism evidence="2 3">
    <name type="scientific">Cladophialophora chaetospira</name>
    <dbReference type="NCBI Taxonomy" id="386627"/>
    <lineage>
        <taxon>Eukaryota</taxon>
        <taxon>Fungi</taxon>
        <taxon>Dikarya</taxon>
        <taxon>Ascomycota</taxon>
        <taxon>Pezizomycotina</taxon>
        <taxon>Eurotiomycetes</taxon>
        <taxon>Chaetothyriomycetidae</taxon>
        <taxon>Chaetothyriales</taxon>
        <taxon>Herpotrichiellaceae</taxon>
        <taxon>Cladophialophora</taxon>
    </lineage>
</organism>
<dbReference type="PROSITE" id="PS00028">
    <property type="entry name" value="ZINC_FINGER_C2H2_1"/>
    <property type="match status" value="1"/>
</dbReference>
<protein>
    <recommendedName>
        <fullName evidence="1">C2H2-type domain-containing protein</fullName>
    </recommendedName>
</protein>
<dbReference type="InterPro" id="IPR010730">
    <property type="entry name" value="HET"/>
</dbReference>
<dbReference type="PANTHER" id="PTHR33112">
    <property type="entry name" value="DOMAIN PROTEIN, PUTATIVE-RELATED"/>
    <property type="match status" value="1"/>
</dbReference>
<evidence type="ECO:0000313" key="2">
    <source>
        <dbReference type="EMBL" id="KAJ9616539.1"/>
    </source>
</evidence>
<sequence>MADTNIFDEDVTLNGPVFDVLCELCQSIFNSQTVWVDHEYRYHHNIRALASSAECGCHLCSLILGRLSPKDILDLQQELDDSPDVGNQKIGINVRGQDTITLWIAAWKTRLLPKAWDTCKDGWTGIARFHIRTEEDDYTHETRSAASQNFSRSAVAQISLWVEQCDSSSHPLSHPLCRKVQTITTTRKMLPTRLLDLVSAIEDSCIRLCSSESLRVGLKYATLSHCWGGHCKQKLTVNTLQGFQAGISLEDLPKTFRDAVLVTRELGLRYLWIDALCIIQDSANDEDWLKEASVMGDVYANSHITLAATTSTDSTGGLLHRRSPLSVWPCRVTATWSRFPAGALVISVPDWADETDLEPLAGRSWAYQEWLLSKRLLHFGKDQVRWQCFCLAASEVYPTDFEGDDAEFDADGMGTQSTMLDNYGIPAKSTVVRLVQKPEQGIKCWDKLREDYSRKALTRAGDRLPALTGIARMVHKAVNSSDDDYLAGLWKPNLRQELLWQRAEDISTTPGSDDSYIAPTWSWASLKAPFLRYSSGDRAGEVRWLANVVEAKTTTVGDAFGPVKDGSLIMKCSLGYITASLSEANSDGNKEQGWAISSVNSVASNYGCSLRLDHPSPSPITTPSSFWFMPIRASSWSDLKQNSVAGLLLEKTSQYRGQYRRIGLLNIFGSRNQQALLSNLERGTGPSEGLYLEAASRADRLIEVV</sequence>
<name>A0AA39CP12_9EURO</name>
<dbReference type="EMBL" id="JAPDRK010000001">
    <property type="protein sequence ID" value="KAJ9616539.1"/>
    <property type="molecule type" value="Genomic_DNA"/>
</dbReference>
<reference evidence="2" key="1">
    <citation type="submission" date="2022-10" db="EMBL/GenBank/DDBJ databases">
        <title>Culturing micro-colonial fungi from biological soil crusts in the Mojave desert and describing Neophaeococcomyces mojavensis, and introducing the new genera and species Taxawa tesnikishii.</title>
        <authorList>
            <person name="Kurbessoian T."/>
            <person name="Stajich J.E."/>
        </authorList>
    </citation>
    <scope>NUCLEOTIDE SEQUENCE</scope>
    <source>
        <strain evidence="2">TK_41</strain>
    </source>
</reference>
<dbReference type="InterPro" id="IPR013087">
    <property type="entry name" value="Znf_C2H2_type"/>
</dbReference>
<dbReference type="AlphaFoldDB" id="A0AA39CP12"/>
<comment type="caution">
    <text evidence="2">The sequence shown here is derived from an EMBL/GenBank/DDBJ whole genome shotgun (WGS) entry which is preliminary data.</text>
</comment>
<evidence type="ECO:0000313" key="3">
    <source>
        <dbReference type="Proteomes" id="UP001172673"/>
    </source>
</evidence>
<keyword evidence="3" id="KW-1185">Reference proteome</keyword>
<dbReference type="Proteomes" id="UP001172673">
    <property type="component" value="Unassembled WGS sequence"/>
</dbReference>
<accession>A0AA39CP12</accession>
<gene>
    <name evidence="2" type="ORF">H2200_000258</name>
</gene>